<dbReference type="EMBL" id="CP000883">
    <property type="protein sequence ID" value="ABW98227.1"/>
    <property type="molecule type" value="Genomic_DNA"/>
</dbReference>
<evidence type="ECO:0000313" key="1">
    <source>
        <dbReference type="EMBL" id="ABW98227.1"/>
    </source>
</evidence>
<dbReference type="GeneID" id="5739542"/>
<gene>
    <name evidence="1" type="ORF">HAN_3g417</name>
    <name evidence="2" type="ORF">HAND00432_LOCUS16110</name>
    <name evidence="3" type="ORF">HAND00432_LOCUS16113</name>
    <name evidence="4" type="ORF">HAND00432_LOCUS16117</name>
</gene>
<dbReference type="EMBL" id="HBFX01026516">
    <property type="protein sequence ID" value="CAD8963249.1"/>
    <property type="molecule type" value="Transcribed_RNA"/>
</dbReference>
<keyword evidence="1" id="KW-0542">Nucleomorph</keyword>
<accession>A9BL44</accession>
<dbReference type="EMBL" id="HBFX01026512">
    <property type="protein sequence ID" value="CAD8963241.1"/>
    <property type="molecule type" value="Transcribed_RNA"/>
</dbReference>
<evidence type="ECO:0000313" key="2">
    <source>
        <dbReference type="EMBL" id="CAD8963241.1"/>
    </source>
</evidence>
<evidence type="ECO:0000313" key="5">
    <source>
        <dbReference type="Proteomes" id="UP000243127"/>
    </source>
</evidence>
<dbReference type="EMBL" id="HBFX01026520">
    <property type="protein sequence ID" value="CAD8963254.1"/>
    <property type="molecule type" value="Transcribed_RNA"/>
</dbReference>
<organism evidence="1 5">
    <name type="scientific">Hemiselmis andersenii</name>
    <name type="common">Cryptophyte alga</name>
    <dbReference type="NCBI Taxonomy" id="464988"/>
    <lineage>
        <taxon>Eukaryota</taxon>
        <taxon>Cryptophyceae</taxon>
        <taxon>Cryptomonadales</taxon>
        <taxon>Hemiselmidaceae</taxon>
        <taxon>Hemiselmis</taxon>
    </lineage>
</organism>
<proteinExistence type="predicted"/>
<reference evidence="1 5" key="1">
    <citation type="journal article" date="2007" name="Proc. Natl. Acad. Sci. U.S.A.">
        <title>Nucleomorph genome of Hemiselmis andersenii reveals complete intron loss and compaction as a driver of protein structure and function.</title>
        <authorList>
            <person name="Lane C.E."/>
            <person name="van den Heuvel K."/>
            <person name="Kozera C."/>
            <person name="Curtis B.A."/>
            <person name="Parsons B.J."/>
            <person name="Bowman S."/>
            <person name="Archibald J.M."/>
        </authorList>
    </citation>
    <scope>NUCLEOTIDE SEQUENCE [LARGE SCALE GENOMIC DNA]</scope>
    <source>
        <strain evidence="1 5">CCMP644</strain>
    </source>
</reference>
<sequence>MDKKNEQIKKNLAVKKILWDFFKNFMKKNISRIKNYYLRRNFFFRKRFFSLFEKIMVQDNKSFFIMDQIENIENLHCYPKNSSKNFHFLKKEINFFLNLIGNFLKNSYQFLIFRFFFNGRNQAFFKSLSSFIPNQIVFIKKKIGKIKGRKKNYSLRKFLIKRSKNFVNKAVFLGNKKKEIFNSKRKFSTKGKIINIKVFYDRLNFLFFKNSIKGFTHDSFQFLFNYLDNYAKNLIKEIRKITLISKKTKDQIKKDWGENFTSFFQNDIKKISKKISYHSVSEKNFQNLIRLFKKKKRVKINKKPRKPIFLKNTIEKSNVKKKSTRRKILEENISKTNKTLMTLLNGILQKRIKILREATKCLCKYKPLPLKISIQKKNENTVEQIEKSNFILEEKNLIFLKRNFLNINAEDCLAFLKSKNQNVFPKFFSKWFFSVMIDHNFEQIQKSN</sequence>
<protein>
    <submittedName>
        <fullName evidence="1">Uncharacterized protein</fullName>
    </submittedName>
</protein>
<dbReference type="RefSeq" id="XP_001712552.1">
    <property type="nucleotide sequence ID" value="XM_001712500.1"/>
</dbReference>
<dbReference type="AlphaFoldDB" id="A9BL44"/>
<geneLocation type="nucleomorph" evidence="1"/>
<reference evidence="2" key="2">
    <citation type="submission" date="2021-01" db="EMBL/GenBank/DDBJ databases">
        <authorList>
            <person name="Corre E."/>
            <person name="Pelletier E."/>
            <person name="Niang G."/>
            <person name="Scheremetjew M."/>
            <person name="Finn R."/>
            <person name="Kale V."/>
            <person name="Holt S."/>
            <person name="Cochrane G."/>
            <person name="Meng A."/>
            <person name="Brown T."/>
            <person name="Cohen L."/>
        </authorList>
    </citation>
    <scope>NUCLEOTIDE SEQUENCE</scope>
    <source>
        <strain evidence="2">CCMP644</strain>
    </source>
</reference>
<evidence type="ECO:0000313" key="4">
    <source>
        <dbReference type="EMBL" id="CAD8963254.1"/>
    </source>
</evidence>
<name>A9BL44_HEMAN</name>
<evidence type="ECO:0000313" key="3">
    <source>
        <dbReference type="EMBL" id="CAD8963249.1"/>
    </source>
</evidence>
<dbReference type="Proteomes" id="UP000243127">
    <property type="component" value="Nucleomorph 3"/>
</dbReference>